<dbReference type="InParanoid" id="E3IUP5"/>
<dbReference type="PANTHER" id="PTHR43441:SF6">
    <property type="entry name" value="N-ACETYLTRANSFERASE DOMAIN-CONTAINING PROTEIN"/>
    <property type="match status" value="1"/>
</dbReference>
<gene>
    <name evidence="2" type="ordered locus">FraEuI1c_6893</name>
</gene>
<dbReference type="STRING" id="298654.FraEuI1c_6893"/>
<accession>E3IUP5</accession>
<name>E3IUP5_PSEI1</name>
<evidence type="ECO:0000259" key="1">
    <source>
        <dbReference type="PROSITE" id="PS51186"/>
    </source>
</evidence>
<evidence type="ECO:0000313" key="2">
    <source>
        <dbReference type="EMBL" id="ADP84861.1"/>
    </source>
</evidence>
<dbReference type="GO" id="GO:0008999">
    <property type="term" value="F:protein-N-terminal-alanine acetyltransferase activity"/>
    <property type="evidence" value="ECO:0007669"/>
    <property type="project" value="TreeGrafter"/>
</dbReference>
<keyword evidence="2" id="KW-0808">Transferase</keyword>
<organism evidence="2 3">
    <name type="scientific">Pseudofrankia inefficax (strain DSM 45817 / CECT 9037 / DDB 130130 / EuI1c)</name>
    <name type="common">Frankia inefficax</name>
    <dbReference type="NCBI Taxonomy" id="298654"/>
    <lineage>
        <taxon>Bacteria</taxon>
        <taxon>Bacillati</taxon>
        <taxon>Actinomycetota</taxon>
        <taxon>Actinomycetes</taxon>
        <taxon>Frankiales</taxon>
        <taxon>Frankiaceae</taxon>
        <taxon>Pseudofrankia</taxon>
    </lineage>
</organism>
<dbReference type="HOGENOM" id="CLU_013985_28_2_11"/>
<dbReference type="OrthoDB" id="4543915at2"/>
<dbReference type="eggNOG" id="COG1670">
    <property type="taxonomic scope" value="Bacteria"/>
</dbReference>
<feature type="domain" description="N-acetyltransferase" evidence="1">
    <location>
        <begin position="11"/>
        <end position="170"/>
    </location>
</feature>
<dbReference type="InterPro" id="IPR051908">
    <property type="entry name" value="Ribosomal_N-acetyltransferase"/>
</dbReference>
<dbReference type="PANTHER" id="PTHR43441">
    <property type="entry name" value="RIBOSOMAL-PROTEIN-SERINE ACETYLTRANSFERASE"/>
    <property type="match status" value="1"/>
</dbReference>
<dbReference type="Proteomes" id="UP000002484">
    <property type="component" value="Chromosome"/>
</dbReference>
<dbReference type="AlphaFoldDB" id="E3IUP5"/>
<keyword evidence="3" id="KW-1185">Reference proteome</keyword>
<dbReference type="GO" id="GO:0005737">
    <property type="term" value="C:cytoplasm"/>
    <property type="evidence" value="ECO:0007669"/>
    <property type="project" value="TreeGrafter"/>
</dbReference>
<dbReference type="InterPro" id="IPR016181">
    <property type="entry name" value="Acyl_CoA_acyltransferase"/>
</dbReference>
<dbReference type="InterPro" id="IPR000182">
    <property type="entry name" value="GNAT_dom"/>
</dbReference>
<dbReference type="Gene3D" id="3.40.630.30">
    <property type="match status" value="1"/>
</dbReference>
<sequence>MTSLDLVTARLILRPVTAADVADVVATSWAAGRPDHWADDYPEDGDQGIAELLNQRPELLGPRGHRQIIEQGRGLVVGGIGLFWPPVDGRIEIGYGVVPSRRGLGYATEATLALVEFAFTLPGVRTIYADVDRLNRPSIRVLVKADFLHGETNGDMARFHRDAPAAETTG</sequence>
<dbReference type="RefSeq" id="WP_013427972.1">
    <property type="nucleotide sequence ID" value="NC_014666.1"/>
</dbReference>
<protein>
    <submittedName>
        <fullName evidence="2">GCN5-related N-acetyltransferase</fullName>
    </submittedName>
</protein>
<reference evidence="2 3" key="1">
    <citation type="submission" date="2010-10" db="EMBL/GenBank/DDBJ databases">
        <title>Complete sequence of Frankia sp. EuI1c.</title>
        <authorList>
            <consortium name="US DOE Joint Genome Institute"/>
            <person name="Lucas S."/>
            <person name="Copeland A."/>
            <person name="Lapidus A."/>
            <person name="Cheng J.-F."/>
            <person name="Bruce D."/>
            <person name="Goodwin L."/>
            <person name="Pitluck S."/>
            <person name="Chertkov O."/>
            <person name="Detter J.C."/>
            <person name="Han C."/>
            <person name="Tapia R."/>
            <person name="Land M."/>
            <person name="Hauser L."/>
            <person name="Jeffries C."/>
            <person name="Kyrpides N."/>
            <person name="Ivanova N."/>
            <person name="Mikhailova N."/>
            <person name="Beauchemin N."/>
            <person name="Sen A."/>
            <person name="Sur S.A."/>
            <person name="Gtari M."/>
            <person name="Wall L."/>
            <person name="Tisa L."/>
            <person name="Woyke T."/>
        </authorList>
    </citation>
    <scope>NUCLEOTIDE SEQUENCE [LARGE SCALE GENOMIC DNA]</scope>
    <source>
        <strain evidence="3">DSM 45817 / CECT 9037 / EuI1c</strain>
    </source>
</reference>
<dbReference type="SUPFAM" id="SSF55729">
    <property type="entry name" value="Acyl-CoA N-acyltransferases (Nat)"/>
    <property type="match status" value="1"/>
</dbReference>
<dbReference type="GO" id="GO:1990189">
    <property type="term" value="F:protein N-terminal-serine acetyltransferase activity"/>
    <property type="evidence" value="ECO:0007669"/>
    <property type="project" value="TreeGrafter"/>
</dbReference>
<dbReference type="KEGG" id="fri:FraEuI1c_6893"/>
<evidence type="ECO:0000313" key="3">
    <source>
        <dbReference type="Proteomes" id="UP000002484"/>
    </source>
</evidence>
<dbReference type="EMBL" id="CP002299">
    <property type="protein sequence ID" value="ADP84861.1"/>
    <property type="molecule type" value="Genomic_DNA"/>
</dbReference>
<proteinExistence type="predicted"/>
<dbReference type="Pfam" id="PF13302">
    <property type="entry name" value="Acetyltransf_3"/>
    <property type="match status" value="1"/>
</dbReference>
<dbReference type="PROSITE" id="PS51186">
    <property type="entry name" value="GNAT"/>
    <property type="match status" value="1"/>
</dbReference>